<dbReference type="EMBL" id="JAXCGZ010002323">
    <property type="protein sequence ID" value="KAK7084039.1"/>
    <property type="molecule type" value="Genomic_DNA"/>
</dbReference>
<protein>
    <submittedName>
        <fullName evidence="1">Uncharacterized protein</fullName>
    </submittedName>
</protein>
<organism evidence="1 2">
    <name type="scientific">Halocaridina rubra</name>
    <name type="common">Hawaiian red shrimp</name>
    <dbReference type="NCBI Taxonomy" id="373956"/>
    <lineage>
        <taxon>Eukaryota</taxon>
        <taxon>Metazoa</taxon>
        <taxon>Ecdysozoa</taxon>
        <taxon>Arthropoda</taxon>
        <taxon>Crustacea</taxon>
        <taxon>Multicrustacea</taxon>
        <taxon>Malacostraca</taxon>
        <taxon>Eumalacostraca</taxon>
        <taxon>Eucarida</taxon>
        <taxon>Decapoda</taxon>
        <taxon>Pleocyemata</taxon>
        <taxon>Caridea</taxon>
        <taxon>Atyoidea</taxon>
        <taxon>Atyidae</taxon>
        <taxon>Halocaridina</taxon>
    </lineage>
</organism>
<evidence type="ECO:0000313" key="2">
    <source>
        <dbReference type="Proteomes" id="UP001381693"/>
    </source>
</evidence>
<keyword evidence="2" id="KW-1185">Reference proteome</keyword>
<accession>A0AAN9ADF2</accession>
<reference evidence="1 2" key="1">
    <citation type="submission" date="2023-11" db="EMBL/GenBank/DDBJ databases">
        <title>Halocaridina rubra genome assembly.</title>
        <authorList>
            <person name="Smith C."/>
        </authorList>
    </citation>
    <scope>NUCLEOTIDE SEQUENCE [LARGE SCALE GENOMIC DNA]</scope>
    <source>
        <strain evidence="1">EP-1</strain>
        <tissue evidence="1">Whole</tissue>
    </source>
</reference>
<dbReference type="AlphaFoldDB" id="A0AAN9ADF2"/>
<feature type="non-terminal residue" evidence="1">
    <location>
        <position position="59"/>
    </location>
</feature>
<comment type="caution">
    <text evidence="1">The sequence shown here is derived from an EMBL/GenBank/DDBJ whole genome shotgun (WGS) entry which is preliminary data.</text>
</comment>
<evidence type="ECO:0000313" key="1">
    <source>
        <dbReference type="EMBL" id="KAK7084039.1"/>
    </source>
</evidence>
<dbReference type="Proteomes" id="UP001381693">
    <property type="component" value="Unassembled WGS sequence"/>
</dbReference>
<name>A0AAN9ADF2_HALRR</name>
<feature type="non-terminal residue" evidence="1">
    <location>
        <position position="1"/>
    </location>
</feature>
<proteinExistence type="predicted"/>
<sequence>GLALGLKNTLLSTVTFLRLSNKPNHWVKQASLAQYRSQTRINGECFQDSPSKTLEENLF</sequence>
<gene>
    <name evidence="1" type="ORF">SK128_014113</name>
</gene>